<dbReference type="Pfam" id="PF08675">
    <property type="entry name" value="RNA_bind"/>
    <property type="match status" value="1"/>
</dbReference>
<evidence type="ECO:0000259" key="9">
    <source>
        <dbReference type="PROSITE" id="PS51061"/>
    </source>
</evidence>
<evidence type="ECO:0000256" key="4">
    <source>
        <dbReference type="ARBA" id="ARBA00015918"/>
    </source>
</evidence>
<dbReference type="GO" id="GO:0046872">
    <property type="term" value="F:metal ion binding"/>
    <property type="evidence" value="ECO:0007669"/>
    <property type="project" value="InterPro"/>
</dbReference>
<feature type="domain" description="R3H" evidence="9">
    <location>
        <begin position="167"/>
        <end position="233"/>
    </location>
</feature>
<dbReference type="Pfam" id="PF04857">
    <property type="entry name" value="CAF1"/>
    <property type="match status" value="1"/>
</dbReference>
<feature type="region of interest" description="Disordered" evidence="8">
    <location>
        <begin position="508"/>
        <end position="558"/>
    </location>
</feature>
<dbReference type="InterPro" id="IPR001374">
    <property type="entry name" value="R3H_dom"/>
</dbReference>
<dbReference type="GO" id="GO:0005634">
    <property type="term" value="C:nucleus"/>
    <property type="evidence" value="ECO:0007669"/>
    <property type="project" value="InterPro"/>
</dbReference>
<dbReference type="InterPro" id="IPR036867">
    <property type="entry name" value="R3H_dom_sf"/>
</dbReference>
<evidence type="ECO:0000256" key="6">
    <source>
        <dbReference type="ARBA" id="ARBA00022839"/>
    </source>
</evidence>
<dbReference type="GO" id="GO:0000289">
    <property type="term" value="P:nuclear-transcribed mRNA poly(A) tail shortening"/>
    <property type="evidence" value="ECO:0007669"/>
    <property type="project" value="TreeGrafter"/>
</dbReference>
<dbReference type="SUPFAM" id="SSF54928">
    <property type="entry name" value="RNA-binding domain, RBD"/>
    <property type="match status" value="1"/>
</dbReference>
<evidence type="ECO:0000256" key="5">
    <source>
        <dbReference type="ARBA" id="ARBA00022722"/>
    </source>
</evidence>
<dbReference type="GO" id="GO:1990431">
    <property type="term" value="P:priRNA 3'-end processing"/>
    <property type="evidence" value="ECO:0007669"/>
    <property type="project" value="TreeGrafter"/>
</dbReference>
<proteinExistence type="evidence at transcript level"/>
<evidence type="ECO:0000256" key="2">
    <source>
        <dbReference type="ARBA" id="ARBA00008372"/>
    </source>
</evidence>
<dbReference type="GO" id="GO:0005737">
    <property type="term" value="C:cytoplasm"/>
    <property type="evidence" value="ECO:0007669"/>
    <property type="project" value="InterPro"/>
</dbReference>
<dbReference type="EMBL" id="GDAI01002453">
    <property type="protein sequence ID" value="JAI15150.1"/>
    <property type="molecule type" value="mRNA"/>
</dbReference>
<organism evidence="10">
    <name type="scientific">Tabanus bromius</name>
    <name type="common">Band-eyed brown horse fly</name>
    <dbReference type="NCBI Taxonomy" id="304241"/>
    <lineage>
        <taxon>Eukaryota</taxon>
        <taxon>Metazoa</taxon>
        <taxon>Ecdysozoa</taxon>
        <taxon>Arthropoda</taxon>
        <taxon>Hexapoda</taxon>
        <taxon>Insecta</taxon>
        <taxon>Pterygota</taxon>
        <taxon>Neoptera</taxon>
        <taxon>Endopterygota</taxon>
        <taxon>Diptera</taxon>
        <taxon>Brachycera</taxon>
        <taxon>Tabanomorpha</taxon>
        <taxon>Tabanoidea</taxon>
        <taxon>Tabanidae</taxon>
        <taxon>Tabanus</taxon>
    </lineage>
</organism>
<evidence type="ECO:0000256" key="8">
    <source>
        <dbReference type="SAM" id="MobiDB-lite"/>
    </source>
</evidence>
<dbReference type="InterPro" id="IPR006941">
    <property type="entry name" value="RNase_CAF1"/>
</dbReference>
<dbReference type="SUPFAM" id="SSF53098">
    <property type="entry name" value="Ribonuclease H-like"/>
    <property type="match status" value="1"/>
</dbReference>
<dbReference type="Gene3D" id="3.30.420.10">
    <property type="entry name" value="Ribonuclease H-like superfamily/Ribonuclease H"/>
    <property type="match status" value="2"/>
</dbReference>
<dbReference type="PROSITE" id="PS51061">
    <property type="entry name" value="R3H"/>
    <property type="match status" value="1"/>
</dbReference>
<dbReference type="Gene3D" id="3.30.70.330">
    <property type="match status" value="1"/>
</dbReference>
<feature type="compositionally biased region" description="Polar residues" evidence="8">
    <location>
        <begin position="521"/>
        <end position="532"/>
    </location>
</feature>
<evidence type="ECO:0000256" key="3">
    <source>
        <dbReference type="ARBA" id="ARBA00012161"/>
    </source>
</evidence>
<keyword evidence="6" id="KW-0269">Exonuclease</keyword>
<accession>A0A0K8TML4</accession>
<dbReference type="EC" id="3.1.13.4" evidence="3"/>
<comment type="catalytic activity">
    <reaction evidence="1">
        <text>Exonucleolytic cleavage of poly(A) to 5'-AMP.</text>
        <dbReference type="EC" id="3.1.13.4"/>
    </reaction>
</comment>
<dbReference type="InterPro" id="IPR014789">
    <property type="entry name" value="PolyA-riboNase_RNA-binding"/>
</dbReference>
<comment type="similarity">
    <text evidence="2">Belongs to the CAF1 family.</text>
</comment>
<dbReference type="InterPro" id="IPR012337">
    <property type="entry name" value="RNaseH-like_sf"/>
</dbReference>
<reference evidence="10" key="1">
    <citation type="journal article" date="2015" name="Insect Biochem. Mol. Biol.">
        <title>An insight into the sialome of the horse fly, Tabanus bromius.</title>
        <authorList>
            <person name="Ribeiro J.M."/>
            <person name="Kazimirova M."/>
            <person name="Takac P."/>
            <person name="Andersen J.F."/>
            <person name="Francischetti I.M."/>
        </authorList>
    </citation>
    <scope>NUCLEOTIDE SEQUENCE</scope>
</reference>
<keyword evidence="6" id="KW-0378">Hydrolase</keyword>
<keyword evidence="5" id="KW-0540">Nuclease</keyword>
<dbReference type="GO" id="GO:1990432">
    <property type="term" value="P:siRNA 3'-end processing"/>
    <property type="evidence" value="ECO:0007669"/>
    <property type="project" value="TreeGrafter"/>
</dbReference>
<feature type="compositionally biased region" description="Basic residues" evidence="8">
    <location>
        <begin position="533"/>
        <end position="544"/>
    </location>
</feature>
<dbReference type="AlphaFoldDB" id="A0A0K8TML4"/>
<evidence type="ECO:0000256" key="1">
    <source>
        <dbReference type="ARBA" id="ARBA00001663"/>
    </source>
</evidence>
<name>A0A0K8TML4_TABBR</name>
<dbReference type="PANTHER" id="PTHR15092:SF44">
    <property type="entry name" value="POLY(A)-SPECIFIC RIBONUCLEASE PARN"/>
    <property type="match status" value="1"/>
</dbReference>
<dbReference type="InterPro" id="IPR035979">
    <property type="entry name" value="RBD_domain_sf"/>
</dbReference>
<dbReference type="CDD" id="cd12428">
    <property type="entry name" value="RRM_PARN"/>
    <property type="match status" value="1"/>
</dbReference>
<dbReference type="InterPro" id="IPR036397">
    <property type="entry name" value="RNaseH_sf"/>
</dbReference>
<dbReference type="GO" id="GO:0003723">
    <property type="term" value="F:RNA binding"/>
    <property type="evidence" value="ECO:0007669"/>
    <property type="project" value="InterPro"/>
</dbReference>
<dbReference type="InterPro" id="IPR051181">
    <property type="entry name" value="CAF1_poly(A)_ribonucleases"/>
</dbReference>
<evidence type="ECO:0000313" key="10">
    <source>
        <dbReference type="EMBL" id="JAI15150.1"/>
    </source>
</evidence>
<dbReference type="SUPFAM" id="SSF82708">
    <property type="entry name" value="R3H domain"/>
    <property type="match status" value="1"/>
</dbReference>
<protein>
    <recommendedName>
        <fullName evidence="4">Poly(A)-specific ribonuclease PARN</fullName>
        <ecNumber evidence="3">3.1.13.4</ecNumber>
    </recommendedName>
    <alternativeName>
        <fullName evidence="7">Polyadenylate-specific ribonuclease</fullName>
    </alternativeName>
</protein>
<dbReference type="GO" id="GO:0004535">
    <property type="term" value="F:poly(A)-specific ribonuclease activity"/>
    <property type="evidence" value="ECO:0007669"/>
    <property type="project" value="UniProtKB-EC"/>
</dbReference>
<dbReference type="InterPro" id="IPR012677">
    <property type="entry name" value="Nucleotide-bd_a/b_plait_sf"/>
</dbReference>
<sequence length="558" mass="64449">MEVTRANFRHVLPELNEVIDKAAFVAIDCELTGISTENNIYPCDRPEDAYRKINENSSGYILIQLGLTAVRASDEDPEKYSYRSYNFYVFPRLWKQSFKCQGSSMTFLAENGFDFVKLFRDGIPYCNQQQERELRERLEEKQKARGHILNCSEKDTSNHVPVPEDEKETLANIRKLVDEFLSSETETEKIINDCNGFQRKLIYEMLESDYSDKITASSRVENSFKVLVIEKKKSAEEELTIEQERRRNEQIELEESIGISAVMQKISKSGKLIVGHNMLLDLMHILRQCFGPLPTCFKEFKQYAHCIFPNIVDTKYVCTLPDIKCKIRNSILAHLVQTVSEEPFTPIKLEPECEDSKYSLSENKAHEAGYDSFLTATAFLGLMGHLKILPQSLANNNDKTRSFVNKIFLMRLQDVCYINLVGLEPKTSRDHVFHVTVPEVWRQSDLVNHFRSYGPIFVTWINQSSALISLQHRENSSIVLKTIGSYPGFKVQSLADFEESLEKRLHVNEDSVNPRKRKLESLTTPSEATTSKLNKRTKKKRKEKKDKTKVFDEVDDWS</sequence>
<dbReference type="PANTHER" id="PTHR15092">
    <property type="entry name" value="POLY A -SPECIFIC RIBONUCLEASE/TARGET OF EGR1, MEMBER 1"/>
    <property type="match status" value="1"/>
</dbReference>
<evidence type="ECO:0000256" key="7">
    <source>
        <dbReference type="ARBA" id="ARBA00031923"/>
    </source>
</evidence>